<keyword evidence="3 6" id="KW-0378">Hydrolase</keyword>
<dbReference type="GO" id="GO:0016787">
    <property type="term" value="F:hydrolase activity"/>
    <property type="evidence" value="ECO:0007669"/>
    <property type="project" value="UniProtKB-KW"/>
</dbReference>
<evidence type="ECO:0000259" key="5">
    <source>
        <dbReference type="SMART" id="SM00849"/>
    </source>
</evidence>
<organism evidence="6 7">
    <name type="scientific">Nocardioides caeni</name>
    <dbReference type="NCBI Taxonomy" id="574700"/>
    <lineage>
        <taxon>Bacteria</taxon>
        <taxon>Bacillati</taxon>
        <taxon>Actinomycetota</taxon>
        <taxon>Actinomycetes</taxon>
        <taxon>Propionibacteriales</taxon>
        <taxon>Nocardioidaceae</taxon>
        <taxon>Nocardioides</taxon>
    </lineage>
</organism>
<feature type="domain" description="Metallo-beta-lactamase" evidence="5">
    <location>
        <begin position="20"/>
        <end position="247"/>
    </location>
</feature>
<proteinExistence type="inferred from homology"/>
<dbReference type="EMBL" id="STGW01000010">
    <property type="protein sequence ID" value="THV10444.1"/>
    <property type="molecule type" value="Genomic_DNA"/>
</dbReference>
<dbReference type="CDD" id="cd07742">
    <property type="entry name" value="metallo-hydrolase-like_MBL-fold"/>
    <property type="match status" value="1"/>
</dbReference>
<dbReference type="OrthoDB" id="3196337at2"/>
<name>A0A4S8N6W3_9ACTN</name>
<dbReference type="PANTHER" id="PTHR42978:SF3">
    <property type="entry name" value="BLR3078 PROTEIN"/>
    <property type="match status" value="1"/>
</dbReference>
<evidence type="ECO:0000313" key="7">
    <source>
        <dbReference type="Proteomes" id="UP000307087"/>
    </source>
</evidence>
<dbReference type="Proteomes" id="UP000307087">
    <property type="component" value="Unassembled WGS sequence"/>
</dbReference>
<keyword evidence="2" id="KW-0479">Metal-binding</keyword>
<dbReference type="InterPro" id="IPR036866">
    <property type="entry name" value="RibonucZ/Hydroxyglut_hydro"/>
</dbReference>
<comment type="similarity">
    <text evidence="1">Belongs to the metallo-beta-lactamase superfamily.</text>
</comment>
<keyword evidence="4" id="KW-0862">Zinc</keyword>
<evidence type="ECO:0000256" key="3">
    <source>
        <dbReference type="ARBA" id="ARBA00022801"/>
    </source>
</evidence>
<gene>
    <name evidence="6" type="ORF">E9934_14000</name>
</gene>
<evidence type="ECO:0000256" key="2">
    <source>
        <dbReference type="ARBA" id="ARBA00022723"/>
    </source>
</evidence>
<dbReference type="RefSeq" id="WP_136563522.1">
    <property type="nucleotide sequence ID" value="NZ_BAABLS010000006.1"/>
</dbReference>
<dbReference type="InterPro" id="IPR001279">
    <property type="entry name" value="Metallo-B-lactamas"/>
</dbReference>
<dbReference type="PANTHER" id="PTHR42978">
    <property type="entry name" value="QUORUM-QUENCHING LACTONASE YTNP-RELATED-RELATED"/>
    <property type="match status" value="1"/>
</dbReference>
<evidence type="ECO:0000256" key="1">
    <source>
        <dbReference type="ARBA" id="ARBA00007749"/>
    </source>
</evidence>
<dbReference type="GO" id="GO:0046872">
    <property type="term" value="F:metal ion binding"/>
    <property type="evidence" value="ECO:0007669"/>
    <property type="project" value="UniProtKB-KW"/>
</dbReference>
<evidence type="ECO:0000313" key="6">
    <source>
        <dbReference type="EMBL" id="THV10444.1"/>
    </source>
</evidence>
<sequence>MRIHHLNCATMRPPLAPPMVAHVLLIERPDGLTLVDTGFGTDDLANPRRLGAPFKVAVRPALDEAETALAQVRARGFDAGDVTDIVLTHLDLDHAGGLGDFPGARVHVHAKEYDAVQHPPLREKARYVQAQWAHGPRWEQHTEGGDDWFGFAAAKAIGDDVVMIPLHGHTRGHAGVAVRRDDGHWLLHAGDAFFAGGQMDPSPSCPPALAAFQRMMGVDNRARVANLERLHELATTHGDEVTVFCAHDKGQLDALRA</sequence>
<dbReference type="Pfam" id="PF00753">
    <property type="entry name" value="Lactamase_B"/>
    <property type="match status" value="1"/>
</dbReference>
<dbReference type="Gene3D" id="3.60.15.10">
    <property type="entry name" value="Ribonuclease Z/Hydroxyacylglutathione hydrolase-like"/>
    <property type="match status" value="1"/>
</dbReference>
<comment type="caution">
    <text evidence="6">The sequence shown here is derived from an EMBL/GenBank/DDBJ whole genome shotgun (WGS) entry which is preliminary data.</text>
</comment>
<evidence type="ECO:0000256" key="4">
    <source>
        <dbReference type="ARBA" id="ARBA00022833"/>
    </source>
</evidence>
<keyword evidence="7" id="KW-1185">Reference proteome</keyword>
<dbReference type="InterPro" id="IPR051013">
    <property type="entry name" value="MBL_superfamily_lactonases"/>
</dbReference>
<dbReference type="AlphaFoldDB" id="A0A4S8N6W3"/>
<protein>
    <submittedName>
        <fullName evidence="6">MBL fold metallo-hydrolase</fullName>
    </submittedName>
</protein>
<dbReference type="SMART" id="SM00849">
    <property type="entry name" value="Lactamase_B"/>
    <property type="match status" value="1"/>
</dbReference>
<reference evidence="6 7" key="1">
    <citation type="journal article" date="2009" name="Int. J. Syst. Evol. Microbiol.">
        <title>Nocardioides caeni sp. nov., isolated from wastewater.</title>
        <authorList>
            <person name="Yoon J.H."/>
            <person name="Kang S.J."/>
            <person name="Park S."/>
            <person name="Kim W."/>
            <person name="Oh T.K."/>
        </authorList>
    </citation>
    <scope>NUCLEOTIDE SEQUENCE [LARGE SCALE GENOMIC DNA]</scope>
    <source>
        <strain evidence="6 7">DSM 23134</strain>
    </source>
</reference>
<dbReference type="SUPFAM" id="SSF56281">
    <property type="entry name" value="Metallo-hydrolase/oxidoreductase"/>
    <property type="match status" value="1"/>
</dbReference>
<accession>A0A4S8N6W3</accession>